<protein>
    <submittedName>
        <fullName evidence="1">Uncharacterized protein</fullName>
    </submittedName>
</protein>
<proteinExistence type="predicted"/>
<name>A0A6C0E0A7_9ZZZZ</name>
<dbReference type="EMBL" id="MN739701">
    <property type="protein sequence ID" value="QHT22051.1"/>
    <property type="molecule type" value="Genomic_DNA"/>
</dbReference>
<evidence type="ECO:0000313" key="1">
    <source>
        <dbReference type="EMBL" id="QHT22051.1"/>
    </source>
</evidence>
<organism evidence="1">
    <name type="scientific">viral metagenome</name>
    <dbReference type="NCBI Taxonomy" id="1070528"/>
    <lineage>
        <taxon>unclassified sequences</taxon>
        <taxon>metagenomes</taxon>
        <taxon>organismal metagenomes</taxon>
    </lineage>
</organism>
<reference evidence="1" key="1">
    <citation type="journal article" date="2020" name="Nature">
        <title>Giant virus diversity and host interactions through global metagenomics.</title>
        <authorList>
            <person name="Schulz F."/>
            <person name="Roux S."/>
            <person name="Paez-Espino D."/>
            <person name="Jungbluth S."/>
            <person name="Walsh D.A."/>
            <person name="Denef V.J."/>
            <person name="McMahon K.D."/>
            <person name="Konstantinidis K.T."/>
            <person name="Eloe-Fadrosh E.A."/>
            <person name="Kyrpides N.C."/>
            <person name="Woyke T."/>
        </authorList>
    </citation>
    <scope>NUCLEOTIDE SEQUENCE</scope>
    <source>
        <strain evidence="1">GVMAG-M-3300023179-103</strain>
    </source>
</reference>
<accession>A0A6C0E0A7</accession>
<sequence>MYSIACIENKTIIGSINDPNTYPAFMKNIEKTDNLVIYDNNINDIAEQQKEGEYLFHDANTKIIFGSVKKIENNSYLKYFYGSDTRNELTVIRTYELFKNKNEEINEINEKNFVYEKNEFDVKYCNYCQQYDEYLKSYDELNKNYAEFYENKIVEKKIYNFNLFEDADYKEYSFSYIVGTDNINKTETAVSLVDMIMNKYDIDNIYLYETNEELYNIWKDVFRNYNINSINDKLDISIKKMLDNDTNNKIVVIHLDNDKFVRNEFLLSLMVSYYENNINLVIIVDAPYRFNKLVQMCINYVIVHNDINNNYVEDLYYSIVPQHKISFDEFSLNLSINDKLIIDKDKSLIYNGF</sequence>
<dbReference type="AlphaFoldDB" id="A0A6C0E0A7"/>